<dbReference type="RefSeq" id="WP_230731903.1">
    <property type="nucleotide sequence ID" value="NZ_JAJNDB010000001.1"/>
</dbReference>
<protein>
    <submittedName>
        <fullName evidence="2">Helix-turn-helix domain-containing protein</fullName>
    </submittedName>
</protein>
<organism evidence="2 3">
    <name type="scientific">Actinomycetospora endophytica</name>
    <dbReference type="NCBI Taxonomy" id="2291215"/>
    <lineage>
        <taxon>Bacteria</taxon>
        <taxon>Bacillati</taxon>
        <taxon>Actinomycetota</taxon>
        <taxon>Actinomycetes</taxon>
        <taxon>Pseudonocardiales</taxon>
        <taxon>Pseudonocardiaceae</taxon>
        <taxon>Actinomycetospora</taxon>
    </lineage>
</organism>
<feature type="domain" description="Helix-turn-helix" evidence="1">
    <location>
        <begin position="35"/>
        <end position="90"/>
    </location>
</feature>
<reference evidence="2 3" key="1">
    <citation type="submission" date="2021-11" db="EMBL/GenBank/DDBJ databases">
        <title>Draft genome sequence of Actinomycetospora sp. SF1 isolated from the rhizosphere soil.</title>
        <authorList>
            <person name="Duangmal K."/>
            <person name="Chantavorakit T."/>
        </authorList>
    </citation>
    <scope>NUCLEOTIDE SEQUENCE [LARGE SCALE GENOMIC DNA]</scope>
    <source>
        <strain evidence="2 3">TBRC 5722</strain>
    </source>
</reference>
<evidence type="ECO:0000313" key="2">
    <source>
        <dbReference type="EMBL" id="MCD2193602.1"/>
    </source>
</evidence>
<gene>
    <name evidence="2" type="ORF">LQ327_09435</name>
</gene>
<dbReference type="InterPro" id="IPR045745">
    <property type="entry name" value="HTH_58_Actinobacteria-type"/>
</dbReference>
<evidence type="ECO:0000313" key="3">
    <source>
        <dbReference type="Proteomes" id="UP001199469"/>
    </source>
</evidence>
<name>A0ABS8P5R7_9PSEU</name>
<sequence length="98" mass="10200">MVEEMQHSVETAARLSAWAALSGGVVGLPAAGRTRRFEPAARRRVAGLLAEHYQGGATIGALADASGYSVGHVRELLLTAGVTPRRRGGVRGYTRSAG</sequence>
<dbReference type="EMBL" id="JAJNDB010000001">
    <property type="protein sequence ID" value="MCD2193602.1"/>
    <property type="molecule type" value="Genomic_DNA"/>
</dbReference>
<evidence type="ECO:0000259" key="1">
    <source>
        <dbReference type="Pfam" id="PF19575"/>
    </source>
</evidence>
<keyword evidence="3" id="KW-1185">Reference proteome</keyword>
<dbReference type="Proteomes" id="UP001199469">
    <property type="component" value="Unassembled WGS sequence"/>
</dbReference>
<comment type="caution">
    <text evidence="2">The sequence shown here is derived from an EMBL/GenBank/DDBJ whole genome shotgun (WGS) entry which is preliminary data.</text>
</comment>
<accession>A0ABS8P5R7</accession>
<dbReference type="Pfam" id="PF19575">
    <property type="entry name" value="HTH_58"/>
    <property type="match status" value="1"/>
</dbReference>
<proteinExistence type="predicted"/>